<keyword evidence="1" id="KW-0255">Endonuclease</keyword>
<dbReference type="GO" id="GO:0009036">
    <property type="term" value="F:type II site-specific deoxyribonuclease activity"/>
    <property type="evidence" value="ECO:0007669"/>
    <property type="project" value="InterPro"/>
</dbReference>
<keyword evidence="1" id="KW-0540">Nuclease</keyword>
<dbReference type="Pfam" id="PF09521">
    <property type="entry name" value="RE_NgoPII"/>
    <property type="match status" value="1"/>
</dbReference>
<dbReference type="RefSeq" id="WP_105074278.1">
    <property type="nucleotide sequence ID" value="NZ_JAFLKP010000324.1"/>
</dbReference>
<dbReference type="Proteomes" id="UP000239936">
    <property type="component" value="Unassembled WGS sequence"/>
</dbReference>
<organism evidence="1 2">
    <name type="scientific">Chromatium okenii</name>
    <dbReference type="NCBI Taxonomy" id="61644"/>
    <lineage>
        <taxon>Bacteria</taxon>
        <taxon>Pseudomonadati</taxon>
        <taxon>Pseudomonadota</taxon>
        <taxon>Gammaproteobacteria</taxon>
        <taxon>Chromatiales</taxon>
        <taxon>Chromatiaceae</taxon>
        <taxon>Chromatium</taxon>
    </lineage>
</organism>
<dbReference type="GO" id="GO:0009307">
    <property type="term" value="P:DNA restriction-modification system"/>
    <property type="evidence" value="ECO:0007669"/>
    <property type="project" value="InterPro"/>
</dbReference>
<protein>
    <submittedName>
        <fullName evidence="1">Restriction endonuclease</fullName>
    </submittedName>
</protein>
<proteinExistence type="predicted"/>
<dbReference type="OrthoDB" id="8610000at2"/>
<gene>
    <name evidence="1" type="ORF">CXB77_13270</name>
</gene>
<comment type="caution">
    <text evidence="1">The sequence shown here is derived from an EMBL/GenBank/DDBJ whole genome shotgun (WGS) entry which is preliminary data.</text>
</comment>
<dbReference type="GO" id="GO:0003677">
    <property type="term" value="F:DNA binding"/>
    <property type="evidence" value="ECO:0007669"/>
    <property type="project" value="InterPro"/>
</dbReference>
<keyword evidence="1" id="KW-0378">Hydrolase</keyword>
<evidence type="ECO:0000313" key="1">
    <source>
        <dbReference type="EMBL" id="PQJ95231.1"/>
    </source>
</evidence>
<sequence length="279" mass="31725">MNVLQFLVRCASLPTMSLSAVSSGNNRINNVGDALEKFVKDVFANAVNVTAQNSNLAYSVTFSYCGNKNNPPDVMIKGGDAIEIKKIESPRARIALNSSYPKDKIYSNSEMLTLACRNCEKWTEKDMLYVIGYVKNSDIKCLWLVYGDCFIANKEIYERLKNKISTGVNEIPDIKFTETNELGKVKKIDPLGVTDLRIRGMWHIDNPMTIFEHFENYDQSSEFKLVCIMQKSKFETMPAEDIYSIESESSAFFTRNESIRNPNNPAQLIDAKIITYRKK</sequence>
<dbReference type="AlphaFoldDB" id="A0A2S7XPC3"/>
<dbReference type="EMBL" id="PPGH01000037">
    <property type="protein sequence ID" value="PQJ95231.1"/>
    <property type="molecule type" value="Genomic_DNA"/>
</dbReference>
<reference evidence="1 2" key="1">
    <citation type="submission" date="2018-01" db="EMBL/GenBank/DDBJ databases">
        <title>The complete genome sequence of Chromatium okenii LaCa, a purple sulfur bacterium with a turbulent life.</title>
        <authorList>
            <person name="Luedin S.M."/>
            <person name="Liechti N."/>
            <person name="Storelli N."/>
            <person name="Danza F."/>
            <person name="Wittwer M."/>
            <person name="Pothier J.F."/>
            <person name="Tonolla M.A."/>
        </authorList>
    </citation>
    <scope>NUCLEOTIDE SEQUENCE [LARGE SCALE GENOMIC DNA]</scope>
    <source>
        <strain evidence="1 2">LaCa</strain>
    </source>
</reference>
<keyword evidence="2" id="KW-1185">Reference proteome</keyword>
<name>A0A2S7XPC3_9GAMM</name>
<dbReference type="InterPro" id="IPR019046">
    <property type="entry name" value="Restrct_endonuc_II_NgoPII"/>
</dbReference>
<evidence type="ECO:0000313" key="2">
    <source>
        <dbReference type="Proteomes" id="UP000239936"/>
    </source>
</evidence>
<accession>A0A2S7XPC3</accession>